<evidence type="ECO:0000313" key="2">
    <source>
        <dbReference type="EMBL" id="HIX58541.1"/>
    </source>
</evidence>
<dbReference type="AlphaFoldDB" id="A0A9D2B2Y7"/>
<comment type="caution">
    <text evidence="2">The sequence shown here is derived from an EMBL/GenBank/DDBJ whole genome shotgun (WGS) entry which is preliminary data.</text>
</comment>
<evidence type="ECO:0000256" key="1">
    <source>
        <dbReference type="ARBA" id="ARBA00009580"/>
    </source>
</evidence>
<accession>A0A9D2B2Y7</accession>
<dbReference type="SUPFAM" id="SSF52799">
    <property type="entry name" value="(Phosphotyrosine protein) phosphatases II"/>
    <property type="match status" value="1"/>
</dbReference>
<proteinExistence type="inferred from homology"/>
<gene>
    <name evidence="2" type="ORF">IAA45_02325</name>
</gene>
<dbReference type="EMBL" id="DXEX01000059">
    <property type="protein sequence ID" value="HIX58541.1"/>
    <property type="molecule type" value="Genomic_DNA"/>
</dbReference>
<dbReference type="PANTHER" id="PTHR31126:SF1">
    <property type="entry name" value="TYROSINE SPECIFIC PROTEIN PHOSPHATASES DOMAIN-CONTAINING PROTEIN"/>
    <property type="match status" value="1"/>
</dbReference>
<sequence length="353" mass="40790">MRYGKIRIEENNLIFTKRMMTNSLPCNDILWAYRRKEDGNAKDAASSQGSAGISVMIRTRKGKRYKFDMTEEEARACLNHLKTLNPWMALGFPKGARLPLQSMPNTRDLGALKTGDGRFILPHRLLRSGELYHLSKADIRTLREEYHLRTVVDFRTETERLHKPDTEMEGVCYIENPILEEETVGITRESGLVGMLKGFEGDAEEYMKRTYQALVRERYAANQYAKFFQYLLDQENGAILWHCSAGKDRVGVATALLLSALGVPRDTIMDDYLRSNEYLEQDTEYLLQFLEEQLRGNPKAEENIRIMMGVKESYLESAFQAIEEDCGTMERYLKKRMCLSAKTVEKLQNKYLI</sequence>
<reference evidence="2" key="2">
    <citation type="submission" date="2021-04" db="EMBL/GenBank/DDBJ databases">
        <authorList>
            <person name="Gilroy R."/>
        </authorList>
    </citation>
    <scope>NUCLEOTIDE SEQUENCE</scope>
    <source>
        <strain evidence="2">ChiSjej1B19-8411</strain>
    </source>
</reference>
<dbReference type="Pfam" id="PF13350">
    <property type="entry name" value="Y_phosphatase3"/>
    <property type="match status" value="1"/>
</dbReference>
<reference evidence="2" key="1">
    <citation type="journal article" date="2021" name="PeerJ">
        <title>Extensive microbial diversity within the chicken gut microbiome revealed by metagenomics and culture.</title>
        <authorList>
            <person name="Gilroy R."/>
            <person name="Ravi A."/>
            <person name="Getino M."/>
            <person name="Pursley I."/>
            <person name="Horton D.L."/>
            <person name="Alikhan N.F."/>
            <person name="Baker D."/>
            <person name="Gharbi K."/>
            <person name="Hall N."/>
            <person name="Watson M."/>
            <person name="Adriaenssens E.M."/>
            <person name="Foster-Nyarko E."/>
            <person name="Jarju S."/>
            <person name="Secka A."/>
            <person name="Antonio M."/>
            <person name="Oren A."/>
            <person name="Chaudhuri R.R."/>
            <person name="La Ragione R."/>
            <person name="Hildebrand F."/>
            <person name="Pallen M.J."/>
        </authorList>
    </citation>
    <scope>NUCLEOTIDE SEQUENCE</scope>
    <source>
        <strain evidence="2">ChiSjej1B19-8411</strain>
    </source>
</reference>
<name>A0A9D2B2Y7_9FIRM</name>
<organism evidence="2 3">
    <name type="scientific">Candidatus Blautia gallistercoris</name>
    <dbReference type="NCBI Taxonomy" id="2838490"/>
    <lineage>
        <taxon>Bacteria</taxon>
        <taxon>Bacillati</taxon>
        <taxon>Bacillota</taxon>
        <taxon>Clostridia</taxon>
        <taxon>Lachnospirales</taxon>
        <taxon>Lachnospiraceae</taxon>
        <taxon>Blautia</taxon>
    </lineage>
</organism>
<protein>
    <submittedName>
        <fullName evidence="2">Tyrosine-protein phosphatase</fullName>
    </submittedName>
</protein>
<comment type="similarity">
    <text evidence="1">Belongs to the protein-tyrosine phosphatase family.</text>
</comment>
<dbReference type="Gene3D" id="3.90.190.10">
    <property type="entry name" value="Protein tyrosine phosphatase superfamily"/>
    <property type="match status" value="1"/>
</dbReference>
<evidence type="ECO:0000313" key="3">
    <source>
        <dbReference type="Proteomes" id="UP000886817"/>
    </source>
</evidence>
<dbReference type="PANTHER" id="PTHR31126">
    <property type="entry name" value="TYROSINE-PROTEIN PHOSPHATASE"/>
    <property type="match status" value="1"/>
</dbReference>
<dbReference type="InterPro" id="IPR026893">
    <property type="entry name" value="Tyr/Ser_Pase_IphP-type"/>
</dbReference>
<dbReference type="GO" id="GO:0004721">
    <property type="term" value="F:phosphoprotein phosphatase activity"/>
    <property type="evidence" value="ECO:0007669"/>
    <property type="project" value="InterPro"/>
</dbReference>
<dbReference type="Proteomes" id="UP000886817">
    <property type="component" value="Unassembled WGS sequence"/>
</dbReference>
<dbReference type="InterPro" id="IPR029021">
    <property type="entry name" value="Prot-tyrosine_phosphatase-like"/>
</dbReference>